<evidence type="ECO:0000256" key="2">
    <source>
        <dbReference type="SAM" id="MobiDB-lite"/>
    </source>
</evidence>
<dbReference type="Proteomes" id="UP000396795">
    <property type="component" value="Segment"/>
</dbReference>
<feature type="region of interest" description="Disordered" evidence="2">
    <location>
        <begin position="52"/>
        <end position="83"/>
    </location>
</feature>
<dbReference type="EMBL" id="MN497414">
    <property type="protein sequence ID" value="QGH73776.1"/>
    <property type="molecule type" value="Genomic_DNA"/>
</dbReference>
<feature type="coiled-coil region" evidence="1">
    <location>
        <begin position="20"/>
        <end position="47"/>
    </location>
</feature>
<keyword evidence="4" id="KW-1185">Reference proteome</keyword>
<accession>A0A5Q2WCK5</accession>
<evidence type="ECO:0000313" key="4">
    <source>
        <dbReference type="Proteomes" id="UP000396795"/>
    </source>
</evidence>
<protein>
    <submittedName>
        <fullName evidence="3">Uncharacterized protein</fullName>
    </submittedName>
</protein>
<organism evidence="3 4">
    <name type="scientific">Vibrio phage vB_VhaP_VH-5</name>
    <dbReference type="NCBI Taxonomy" id="2660694"/>
    <lineage>
        <taxon>Viruses</taxon>
        <taxon>Duplodnaviria</taxon>
        <taxon>Heunggongvirae</taxon>
        <taxon>Uroviricota</taxon>
        <taxon>Caudoviricetes</taxon>
        <taxon>Autographivirales</taxon>
        <taxon>Autoscriptoviridae</taxon>
        <taxon>Linggongvirus</taxon>
        <taxon>Linggongvirus VH5</taxon>
    </lineage>
</organism>
<evidence type="ECO:0000256" key="1">
    <source>
        <dbReference type="SAM" id="Coils"/>
    </source>
</evidence>
<keyword evidence="1" id="KW-0175">Coiled coil</keyword>
<name>A0A5Q2WCK5_9CAUD</name>
<proteinExistence type="predicted"/>
<sequence length="83" mass="9046">MSLLGSIGKALSKVLGLDNDDAAKRQEEALRRQQEQAKLEAANEIENVTQFDEGTDPSFAVDPNKRRKKRSTGAYASGIGLQI</sequence>
<reference evidence="3 4" key="1">
    <citation type="submission" date="2019-09" db="EMBL/GenBank/DDBJ databases">
        <authorList>
            <person name="Cui H."/>
            <person name="Cong C."/>
            <person name="Xu Y."/>
            <person name="Wang L."/>
            <person name="Li X."/>
            <person name="Zhang J."/>
        </authorList>
    </citation>
    <scope>NUCLEOTIDE SEQUENCE [LARGE SCALE GENOMIC DNA]</scope>
</reference>
<evidence type="ECO:0000313" key="3">
    <source>
        <dbReference type="EMBL" id="QGH73776.1"/>
    </source>
</evidence>